<gene>
    <name evidence="1" type="ORF">S03H2_67423</name>
</gene>
<dbReference type="AlphaFoldDB" id="X1K341"/>
<organism evidence="1">
    <name type="scientific">marine sediment metagenome</name>
    <dbReference type="NCBI Taxonomy" id="412755"/>
    <lineage>
        <taxon>unclassified sequences</taxon>
        <taxon>metagenomes</taxon>
        <taxon>ecological metagenomes</taxon>
    </lineage>
</organism>
<evidence type="ECO:0008006" key="2">
    <source>
        <dbReference type="Google" id="ProtNLM"/>
    </source>
</evidence>
<proteinExistence type="predicted"/>
<dbReference type="InterPro" id="IPR029063">
    <property type="entry name" value="SAM-dependent_MTases_sf"/>
</dbReference>
<accession>X1K341</accession>
<sequence length="83" mass="9548">MINVKNTKREFLELLANVKLKSVLDLGCGKALLSRFFTKKKIKVIGIDKKDLCVDIDNFNFILSDVKQDEFEKERDLIMASLV</sequence>
<feature type="non-terminal residue" evidence="1">
    <location>
        <position position="83"/>
    </location>
</feature>
<protein>
    <recommendedName>
        <fullName evidence="2">Methyltransferase domain-containing protein</fullName>
    </recommendedName>
</protein>
<dbReference type="EMBL" id="BARU01044140">
    <property type="protein sequence ID" value="GAH76463.1"/>
    <property type="molecule type" value="Genomic_DNA"/>
</dbReference>
<evidence type="ECO:0000313" key="1">
    <source>
        <dbReference type="EMBL" id="GAH76463.1"/>
    </source>
</evidence>
<reference evidence="1" key="1">
    <citation type="journal article" date="2014" name="Front. Microbiol.">
        <title>High frequency of phylogenetically diverse reductive dehalogenase-homologous genes in deep subseafloor sedimentary metagenomes.</title>
        <authorList>
            <person name="Kawai M."/>
            <person name="Futagami T."/>
            <person name="Toyoda A."/>
            <person name="Takaki Y."/>
            <person name="Nishi S."/>
            <person name="Hori S."/>
            <person name="Arai W."/>
            <person name="Tsubouchi T."/>
            <person name="Morono Y."/>
            <person name="Uchiyama I."/>
            <person name="Ito T."/>
            <person name="Fujiyama A."/>
            <person name="Inagaki F."/>
            <person name="Takami H."/>
        </authorList>
    </citation>
    <scope>NUCLEOTIDE SEQUENCE</scope>
    <source>
        <strain evidence="1">Expedition CK06-06</strain>
    </source>
</reference>
<comment type="caution">
    <text evidence="1">The sequence shown here is derived from an EMBL/GenBank/DDBJ whole genome shotgun (WGS) entry which is preliminary data.</text>
</comment>
<dbReference type="Gene3D" id="3.40.50.150">
    <property type="entry name" value="Vaccinia Virus protein VP39"/>
    <property type="match status" value="1"/>
</dbReference>
<name>X1K341_9ZZZZ</name>
<dbReference type="SUPFAM" id="SSF53335">
    <property type="entry name" value="S-adenosyl-L-methionine-dependent methyltransferases"/>
    <property type="match status" value="1"/>
</dbReference>